<protein>
    <submittedName>
        <fullName evidence="1">Uncharacterized protein</fullName>
    </submittedName>
</protein>
<accession>A0A094S8Q6</accession>
<feature type="non-terminal residue" evidence="1">
    <location>
        <position position="1"/>
    </location>
</feature>
<name>A0A094S8Q6_9ZZZZ</name>
<dbReference type="AlphaFoldDB" id="A0A094S8Q6"/>
<gene>
    <name evidence="1" type="ORF">GM50_20060</name>
</gene>
<dbReference type="EMBL" id="JNSK01000133">
    <property type="protein sequence ID" value="KGA14328.1"/>
    <property type="molecule type" value="Genomic_DNA"/>
</dbReference>
<comment type="caution">
    <text evidence="1">The sequence shown here is derived from an EMBL/GenBank/DDBJ whole genome shotgun (WGS) entry which is preliminary data.</text>
</comment>
<organism evidence="1">
    <name type="scientific">freshwater metagenome</name>
    <dbReference type="NCBI Taxonomy" id="449393"/>
    <lineage>
        <taxon>unclassified sequences</taxon>
        <taxon>metagenomes</taxon>
        <taxon>ecological metagenomes</taxon>
    </lineage>
</organism>
<reference evidence="1" key="1">
    <citation type="submission" date="2014-05" db="EMBL/GenBank/DDBJ databases">
        <title>Key roles for freshwater Actinobacteria revealed by deep metagenomic sequencing.</title>
        <authorList>
            <person name="Ghai R."/>
            <person name="Mizuno C.M."/>
            <person name="Picazo A."/>
            <person name="Camacho A."/>
            <person name="Rodriguez-Valera F."/>
        </authorList>
    </citation>
    <scope>NUCLEOTIDE SEQUENCE</scope>
</reference>
<proteinExistence type="predicted"/>
<evidence type="ECO:0000313" key="1">
    <source>
        <dbReference type="EMBL" id="KGA14328.1"/>
    </source>
</evidence>
<sequence>FLEEYAKMVNRLEDAGVDLSRYRS</sequence>